<keyword evidence="6" id="KW-0539">Nucleus</keyword>
<dbReference type="InterPro" id="IPR037095">
    <property type="entry name" value="RBP-J/Cbf11_DNA-bd_sf"/>
</dbReference>
<dbReference type="GO" id="GO:0001228">
    <property type="term" value="F:DNA-binding transcription activator activity, RNA polymerase II-specific"/>
    <property type="evidence" value="ECO:0007669"/>
    <property type="project" value="InterPro"/>
</dbReference>
<evidence type="ECO:0000256" key="4">
    <source>
        <dbReference type="ARBA" id="ARBA00023125"/>
    </source>
</evidence>
<comment type="caution">
    <text evidence="9">The sequence shown here is derived from an EMBL/GenBank/DDBJ whole genome shotgun (WGS) entry which is preliminary data.</text>
</comment>
<reference evidence="9 10" key="1">
    <citation type="journal article" date="2018" name="MBio">
        <title>Comparative Genomics Reveals the Core Gene Toolbox for the Fungus-Insect Symbiosis.</title>
        <authorList>
            <person name="Wang Y."/>
            <person name="Stata M."/>
            <person name="Wang W."/>
            <person name="Stajich J.E."/>
            <person name="White M.M."/>
            <person name="Moncalvo J.M."/>
        </authorList>
    </citation>
    <scope>NUCLEOTIDE SEQUENCE [LARGE SCALE GENOMIC DNA]</scope>
    <source>
        <strain evidence="9 10">SWE-8-4</strain>
    </source>
</reference>
<feature type="domain" description="RBP-J/Cbf11/Cbf12 DNA binding" evidence="7">
    <location>
        <begin position="432"/>
        <end position="633"/>
    </location>
</feature>
<evidence type="ECO:0000313" key="10">
    <source>
        <dbReference type="Proteomes" id="UP000245383"/>
    </source>
</evidence>
<dbReference type="Pfam" id="PF09271">
    <property type="entry name" value="LAG1-DNAbind"/>
    <property type="match status" value="1"/>
</dbReference>
<evidence type="ECO:0000313" key="9">
    <source>
        <dbReference type="EMBL" id="PVU90855.1"/>
    </source>
</evidence>
<dbReference type="InterPro" id="IPR013783">
    <property type="entry name" value="Ig-like_fold"/>
</dbReference>
<dbReference type="SMART" id="SM01267">
    <property type="entry name" value="LAG1_DNAbind"/>
    <property type="match status" value="1"/>
</dbReference>
<keyword evidence="5" id="KW-0804">Transcription</keyword>
<accession>A0A2T9YEW9</accession>
<sequence>MTMDVIDYVKGQSQLTLKNHQSNNPEILSKNWTEDQKIELQGDEDRPTKRRMTISENMLGSFSTHTNIHNNMNPIKYHNTDDEQLNQNILKSNDLSFNGTNVTGYHYKQFMDNPALDKNISIYPLNAEEKEFVPYTNDSVQDNIFNSYQQKANPNNGSVFTYNLELNKNYNTVNTNMNISQLDLDLLRNNVQILQSPNSSALVSNYMNIFNDQKSPIPVNLSLIQTAGLNPKISNLDNTNENNTTLDRNDVEKNMNIRTENDQNTQFFNLNAGEAITSAAFPKLSDNSSSNLDFYVDNSNDILLNFNNLQSPKRRRADTTLETVNYGFSNINSFNNKRKHAASFSLLDRQYGFENAATQIQNNNINMIFDSNIQKTTDTLSSTGTEGDFTDILYKSIRKNSMSQSSNNGLNRFEMSKAPGFGKIDKMVGNKMIMIFTAKVAQKSYGTEKRFLCPPPVILFFGKGSNFMCDCPNENVHNSEKKLYQAKMPKVLVGISGMEVNGAASNIPAEVIYSNQNAAELDKTKQLISSNLDGCLNTPNARHAAQLEWLVESKDDDQIAGDFNKANQDFKLKARCVAKNLFINDNDDKNKKVHVSVRLVDNHTNSQLVELYSKPIKVISKPSKKRQSIRNVDLCIHHGSVISLFNRFRSQTVSTKYLGVNNSMTSGGKIPEWCFSKDSGNINSLNENESPCFVARSSVWDLFIIWIVDPYALNNNVSGNLDEIGPTIPGYPTPPLVALRPRVPPNFVYNTSSNIGGLQSDTIDSLKEDLGVSNNNTRTHKSSPIAIHYNQPIVLQCLSTGMVSPVMVLRKIERTSIASGAFYMHGSQCVALGDPVSQLHKVAFELHKQHCTNNPAANATRPGFNQSQQFGNNQNEGLNHGQYLTFSSDYVGYQYSVSGKSITRPNFGNQNFDTSNKANANSFEFFNNNPNYNMQMTSQNNNTPYMMPNYYQALPNNLNLGTNFVDQNNKFSQQGTYNPTNSFSRDAVHNIFDSAGTESKANRRRANSSVDVMGGNLFMSRSSIFAKSVQAAQVVWNENVGDPAVWTIVGTDCATYRFDYVDEISENNHNLNTQELSLMENNENTSHFSPNNLPSSSLDFPTFNSNINKKILMDLNSKNTNIEVLSGMTSPSSNKLVNSIIYNTNTKCNNNDLGENSENHANSPNVNRLYAKNAQKIPDDKSNGIYYSSSHLDHNVGTRLDQIDSFVDNLQMQQGVSFLNKLSFSGMVSSLGVNNANQLMSTQDLYNMYPGTLNNSMNTMTDPVIYSIEIQNHNTNTFFNSRNRGLSLNSNFVGLGLTDQQTQPQAEDNRTMINTAIINSNDGNNDQLANQHDLNSMRLSLIINGDNFSPDLKVFFDKAQSVSVEYKSPKQIVCLGPILNDFQKMYENLENSISEKNQNSFDSAHKTVAPFDAYINLMSDKGVVYKTNHKISVFL</sequence>
<dbReference type="Gene3D" id="2.80.10.50">
    <property type="match status" value="1"/>
</dbReference>
<gene>
    <name evidence="9" type="ORF">BB561_004678</name>
</gene>
<dbReference type="SUPFAM" id="SSF110217">
    <property type="entry name" value="DNA-binding protein LAG-1 (CSL)"/>
    <property type="match status" value="2"/>
</dbReference>
<evidence type="ECO:0000256" key="2">
    <source>
        <dbReference type="ARBA" id="ARBA00009704"/>
    </source>
</evidence>
<proteinExistence type="inferred from homology"/>
<feature type="domain" description="Beta-trefoil DNA-binding" evidence="8">
    <location>
        <begin position="634"/>
        <end position="884"/>
    </location>
</feature>
<evidence type="ECO:0000256" key="1">
    <source>
        <dbReference type="ARBA" id="ARBA00004123"/>
    </source>
</evidence>
<evidence type="ECO:0000256" key="6">
    <source>
        <dbReference type="ARBA" id="ARBA00023242"/>
    </source>
</evidence>
<organism evidence="9 10">
    <name type="scientific">Smittium simulii</name>
    <dbReference type="NCBI Taxonomy" id="133385"/>
    <lineage>
        <taxon>Eukaryota</taxon>
        <taxon>Fungi</taxon>
        <taxon>Fungi incertae sedis</taxon>
        <taxon>Zoopagomycota</taxon>
        <taxon>Kickxellomycotina</taxon>
        <taxon>Harpellomycetes</taxon>
        <taxon>Harpellales</taxon>
        <taxon>Legeriomycetaceae</taxon>
        <taxon>Smittium</taxon>
    </lineage>
</organism>
<dbReference type="InterPro" id="IPR038007">
    <property type="entry name" value="RBP-Jkappa_IPT"/>
</dbReference>
<comment type="similarity">
    <text evidence="2">Belongs to the Su(H) family.</text>
</comment>
<dbReference type="STRING" id="133385.A0A2T9YEW9"/>
<comment type="subcellular location">
    <subcellularLocation>
        <location evidence="1">Nucleus</location>
    </subcellularLocation>
</comment>
<dbReference type="PANTHER" id="PTHR10665">
    <property type="entry name" value="RECOMBINING BINDING PROTEIN SUPPRESSOR OF HAIRLESS"/>
    <property type="match status" value="1"/>
</dbReference>
<dbReference type="EMBL" id="MBFR01000235">
    <property type="protein sequence ID" value="PVU90855.1"/>
    <property type="molecule type" value="Genomic_DNA"/>
</dbReference>
<dbReference type="InterPro" id="IPR015350">
    <property type="entry name" value="Beta-trefoil_DNA-bd_dom"/>
</dbReference>
<dbReference type="InterPro" id="IPR040159">
    <property type="entry name" value="CLS_fam"/>
</dbReference>
<keyword evidence="3" id="KW-0805">Transcription regulation</keyword>
<protein>
    <recommendedName>
        <fullName evidence="11">LAG1-DNAbind-domain-containing protein</fullName>
    </recommendedName>
</protein>
<evidence type="ECO:0008006" key="11">
    <source>
        <dbReference type="Google" id="ProtNLM"/>
    </source>
</evidence>
<dbReference type="SMART" id="SM01268">
    <property type="entry name" value="BTD"/>
    <property type="match status" value="1"/>
</dbReference>
<dbReference type="SUPFAM" id="SSF49417">
    <property type="entry name" value="p53-like transcription factors"/>
    <property type="match status" value="2"/>
</dbReference>
<dbReference type="Gene3D" id="2.60.40.1450">
    <property type="entry name" value="LAG1, DNA binding domain"/>
    <property type="match status" value="1"/>
</dbReference>
<dbReference type="Gene3D" id="2.60.40.10">
    <property type="entry name" value="Immunoglobulins"/>
    <property type="match status" value="1"/>
</dbReference>
<dbReference type="InterPro" id="IPR008967">
    <property type="entry name" value="p53-like_TF_DNA-bd_sf"/>
</dbReference>
<dbReference type="InterPro" id="IPR036358">
    <property type="entry name" value="BTD_sf"/>
</dbReference>
<keyword evidence="10" id="KW-1185">Reference proteome</keyword>
<dbReference type="Pfam" id="PF20144">
    <property type="entry name" value="TIG_SUH"/>
    <property type="match status" value="1"/>
</dbReference>
<dbReference type="OrthoDB" id="5600360at2759"/>
<dbReference type="InterPro" id="IPR015351">
    <property type="entry name" value="RBP-J/Cbf11/Cbf12_DNA-bd"/>
</dbReference>
<evidence type="ECO:0000259" key="8">
    <source>
        <dbReference type="SMART" id="SM01268"/>
    </source>
</evidence>
<dbReference type="GO" id="GO:0005634">
    <property type="term" value="C:nucleus"/>
    <property type="evidence" value="ECO:0007669"/>
    <property type="project" value="UniProtKB-SubCell"/>
</dbReference>
<dbReference type="GO" id="GO:0000978">
    <property type="term" value="F:RNA polymerase II cis-regulatory region sequence-specific DNA binding"/>
    <property type="evidence" value="ECO:0007669"/>
    <property type="project" value="InterPro"/>
</dbReference>
<evidence type="ECO:0000256" key="3">
    <source>
        <dbReference type="ARBA" id="ARBA00023015"/>
    </source>
</evidence>
<dbReference type="Proteomes" id="UP000245383">
    <property type="component" value="Unassembled WGS sequence"/>
</dbReference>
<dbReference type="Pfam" id="PF09270">
    <property type="entry name" value="BTD"/>
    <property type="match status" value="1"/>
</dbReference>
<keyword evidence="4" id="KW-0238">DNA-binding</keyword>
<name>A0A2T9YEW9_9FUNG</name>
<evidence type="ECO:0000259" key="7">
    <source>
        <dbReference type="SMART" id="SM01267"/>
    </source>
</evidence>
<evidence type="ECO:0000256" key="5">
    <source>
        <dbReference type="ARBA" id="ARBA00023163"/>
    </source>
</evidence>